<proteinExistence type="predicted"/>
<reference evidence="2 3" key="1">
    <citation type="submission" date="2016-11" db="EMBL/GenBank/DDBJ databases">
        <title>Draft Genome Sequences of Nine Cyanobacterial Strains from Diverse Habitats.</title>
        <authorList>
            <person name="Zhu T."/>
            <person name="Hou S."/>
            <person name="Lu X."/>
            <person name="Hess W.R."/>
        </authorList>
    </citation>
    <scope>NUCLEOTIDE SEQUENCE [LARGE SCALE GENOMIC DNA]</scope>
    <source>
        <strain evidence="2 3">NIES-593</strain>
    </source>
</reference>
<dbReference type="InterPro" id="IPR036388">
    <property type="entry name" value="WH-like_DNA-bd_sf"/>
</dbReference>
<dbReference type="InterPro" id="IPR009057">
    <property type="entry name" value="Homeodomain-like_sf"/>
</dbReference>
<dbReference type="AlphaFoldDB" id="A0A1U7HPR0"/>
<dbReference type="SUPFAM" id="SSF46689">
    <property type="entry name" value="Homeodomain-like"/>
    <property type="match status" value="1"/>
</dbReference>
<dbReference type="OrthoDB" id="5511915at2"/>
<evidence type="ECO:0000313" key="2">
    <source>
        <dbReference type="EMBL" id="OKH25583.1"/>
    </source>
</evidence>
<name>A0A1U7HPR0_9CYAN</name>
<dbReference type="EMBL" id="MRCB01000003">
    <property type="protein sequence ID" value="OKH25583.1"/>
    <property type="molecule type" value="Genomic_DNA"/>
</dbReference>
<dbReference type="RefSeq" id="WP_073598426.1">
    <property type="nucleotide sequence ID" value="NZ_MRCB01000003.1"/>
</dbReference>
<comment type="caution">
    <text evidence="2">The sequence shown here is derived from an EMBL/GenBank/DDBJ whole genome shotgun (WGS) entry which is preliminary data.</text>
</comment>
<gene>
    <name evidence="2" type="ORF">NIES593_04405</name>
</gene>
<keyword evidence="3" id="KW-1185">Reference proteome</keyword>
<dbReference type="Pfam" id="PF13518">
    <property type="entry name" value="HTH_28"/>
    <property type="match status" value="1"/>
</dbReference>
<evidence type="ECO:0000313" key="3">
    <source>
        <dbReference type="Proteomes" id="UP000186868"/>
    </source>
</evidence>
<protein>
    <recommendedName>
        <fullName evidence="1">Insertion element IS150 protein InsJ-like helix-turn-helix domain-containing protein</fullName>
    </recommendedName>
</protein>
<feature type="domain" description="Insertion element IS150 protein InsJ-like helix-turn-helix" evidence="1">
    <location>
        <begin position="9"/>
        <end position="46"/>
    </location>
</feature>
<sequence length="50" mass="6058">MKPYSLDLRQKIVIAYENQEGSIRQLAKRFKVSPDCVRRLLKRYHTFVVY</sequence>
<organism evidence="2 3">
    <name type="scientific">Hydrococcus rivularis NIES-593</name>
    <dbReference type="NCBI Taxonomy" id="1921803"/>
    <lineage>
        <taxon>Bacteria</taxon>
        <taxon>Bacillati</taxon>
        <taxon>Cyanobacteriota</taxon>
        <taxon>Cyanophyceae</taxon>
        <taxon>Pleurocapsales</taxon>
        <taxon>Hydrococcaceae</taxon>
        <taxon>Hydrococcus</taxon>
    </lineage>
</organism>
<dbReference type="Proteomes" id="UP000186868">
    <property type="component" value="Unassembled WGS sequence"/>
</dbReference>
<accession>A0A1U7HPR0</accession>
<evidence type="ECO:0000259" key="1">
    <source>
        <dbReference type="Pfam" id="PF13518"/>
    </source>
</evidence>
<dbReference type="Gene3D" id="1.10.10.10">
    <property type="entry name" value="Winged helix-like DNA-binding domain superfamily/Winged helix DNA-binding domain"/>
    <property type="match status" value="1"/>
</dbReference>
<dbReference type="InterPro" id="IPR055247">
    <property type="entry name" value="InsJ-like_HTH"/>
</dbReference>